<organism evidence="1 2">
    <name type="scientific">Rhipicephalus sanguineus</name>
    <name type="common">Brown dog tick</name>
    <name type="synonym">Ixodes sanguineus</name>
    <dbReference type="NCBI Taxonomy" id="34632"/>
    <lineage>
        <taxon>Eukaryota</taxon>
        <taxon>Metazoa</taxon>
        <taxon>Ecdysozoa</taxon>
        <taxon>Arthropoda</taxon>
        <taxon>Chelicerata</taxon>
        <taxon>Arachnida</taxon>
        <taxon>Acari</taxon>
        <taxon>Parasitiformes</taxon>
        <taxon>Ixodida</taxon>
        <taxon>Ixodoidea</taxon>
        <taxon>Ixodidae</taxon>
        <taxon>Rhipicephalinae</taxon>
        <taxon>Rhipicephalus</taxon>
        <taxon>Rhipicephalus</taxon>
    </lineage>
</organism>
<dbReference type="EMBL" id="JABSTV010001246">
    <property type="protein sequence ID" value="KAH7976272.1"/>
    <property type="molecule type" value="Genomic_DNA"/>
</dbReference>
<dbReference type="VEuPathDB" id="VectorBase:RSAN_028902"/>
<reference evidence="1" key="1">
    <citation type="journal article" date="2020" name="Cell">
        <title>Large-Scale Comparative Analyses of Tick Genomes Elucidate Their Genetic Diversity and Vector Capacities.</title>
        <authorList>
            <consortium name="Tick Genome and Microbiome Consortium (TIGMIC)"/>
            <person name="Jia N."/>
            <person name="Wang J."/>
            <person name="Shi W."/>
            <person name="Du L."/>
            <person name="Sun Y."/>
            <person name="Zhan W."/>
            <person name="Jiang J.F."/>
            <person name="Wang Q."/>
            <person name="Zhang B."/>
            <person name="Ji P."/>
            <person name="Bell-Sakyi L."/>
            <person name="Cui X.M."/>
            <person name="Yuan T.T."/>
            <person name="Jiang B.G."/>
            <person name="Yang W.F."/>
            <person name="Lam T.T."/>
            <person name="Chang Q.C."/>
            <person name="Ding S.J."/>
            <person name="Wang X.J."/>
            <person name="Zhu J.G."/>
            <person name="Ruan X.D."/>
            <person name="Zhao L."/>
            <person name="Wei J.T."/>
            <person name="Ye R.Z."/>
            <person name="Que T.C."/>
            <person name="Du C.H."/>
            <person name="Zhou Y.H."/>
            <person name="Cheng J.X."/>
            <person name="Dai P.F."/>
            <person name="Guo W.B."/>
            <person name="Han X.H."/>
            <person name="Huang E.J."/>
            <person name="Li L.F."/>
            <person name="Wei W."/>
            <person name="Gao Y.C."/>
            <person name="Liu J.Z."/>
            <person name="Shao H.Z."/>
            <person name="Wang X."/>
            <person name="Wang C.C."/>
            <person name="Yang T.C."/>
            <person name="Huo Q.B."/>
            <person name="Li W."/>
            <person name="Chen H.Y."/>
            <person name="Chen S.E."/>
            <person name="Zhou L.G."/>
            <person name="Ni X.B."/>
            <person name="Tian J.H."/>
            <person name="Sheng Y."/>
            <person name="Liu T."/>
            <person name="Pan Y.S."/>
            <person name="Xia L.Y."/>
            <person name="Li J."/>
            <person name="Zhao F."/>
            <person name="Cao W.C."/>
        </authorList>
    </citation>
    <scope>NUCLEOTIDE SEQUENCE</scope>
    <source>
        <strain evidence="1">Rsan-2018</strain>
    </source>
</reference>
<dbReference type="Proteomes" id="UP000821837">
    <property type="component" value="Chromosome 10"/>
</dbReference>
<gene>
    <name evidence="1" type="ORF">HPB52_010441</name>
</gene>
<sequence length="200" mass="22290">MWESVVLSPSVAHILATLPQRRAISCDDIVSSFSALPLSGPLQLRQFVQPRHNLTWSCPQLISSARTTGSMQQWRHRVHGFGSHVEMKTVEFVEKLERWQTVCLKCGDTVAHKDMRLHYPGCGGRPGAFLRSAEARCLLDNLSAACEKLEQAVASAGPYESATLRDTVNLVREQFTRIRGQLAAGVPWHLKNCCLLRLGK</sequence>
<accession>A0A9D4T5K4</accession>
<reference evidence="1" key="2">
    <citation type="submission" date="2021-09" db="EMBL/GenBank/DDBJ databases">
        <authorList>
            <person name="Jia N."/>
            <person name="Wang J."/>
            <person name="Shi W."/>
            <person name="Du L."/>
            <person name="Sun Y."/>
            <person name="Zhan W."/>
            <person name="Jiang J."/>
            <person name="Wang Q."/>
            <person name="Zhang B."/>
            <person name="Ji P."/>
            <person name="Sakyi L.B."/>
            <person name="Cui X."/>
            <person name="Yuan T."/>
            <person name="Jiang B."/>
            <person name="Yang W."/>
            <person name="Lam T.T.-Y."/>
            <person name="Chang Q."/>
            <person name="Ding S."/>
            <person name="Wang X."/>
            <person name="Zhu J."/>
            <person name="Ruan X."/>
            <person name="Zhao L."/>
            <person name="Wei J."/>
            <person name="Que T."/>
            <person name="Du C."/>
            <person name="Cheng J."/>
            <person name="Dai P."/>
            <person name="Han X."/>
            <person name="Huang E."/>
            <person name="Gao Y."/>
            <person name="Liu J."/>
            <person name="Shao H."/>
            <person name="Ye R."/>
            <person name="Li L."/>
            <person name="Wei W."/>
            <person name="Wang X."/>
            <person name="Wang C."/>
            <person name="Huo Q."/>
            <person name="Li W."/>
            <person name="Guo W."/>
            <person name="Chen H."/>
            <person name="Chen S."/>
            <person name="Zhou L."/>
            <person name="Zhou L."/>
            <person name="Ni X."/>
            <person name="Tian J."/>
            <person name="Zhou Y."/>
            <person name="Sheng Y."/>
            <person name="Liu T."/>
            <person name="Pan Y."/>
            <person name="Xia L."/>
            <person name="Li J."/>
            <person name="Zhao F."/>
            <person name="Cao W."/>
        </authorList>
    </citation>
    <scope>NUCLEOTIDE SEQUENCE</scope>
    <source>
        <strain evidence="1">Rsan-2018</strain>
        <tissue evidence="1">Larvae</tissue>
    </source>
</reference>
<proteinExistence type="predicted"/>
<evidence type="ECO:0000313" key="1">
    <source>
        <dbReference type="EMBL" id="KAH7976272.1"/>
    </source>
</evidence>
<evidence type="ECO:0000313" key="2">
    <source>
        <dbReference type="Proteomes" id="UP000821837"/>
    </source>
</evidence>
<comment type="caution">
    <text evidence="1">The sequence shown here is derived from an EMBL/GenBank/DDBJ whole genome shotgun (WGS) entry which is preliminary data.</text>
</comment>
<keyword evidence="2" id="KW-1185">Reference proteome</keyword>
<dbReference type="AlphaFoldDB" id="A0A9D4T5K4"/>
<name>A0A9D4T5K4_RHISA</name>
<protein>
    <submittedName>
        <fullName evidence="1">Uncharacterized protein</fullName>
    </submittedName>
</protein>